<evidence type="ECO:0000313" key="2">
    <source>
        <dbReference type="EMBL" id="GBP64569.1"/>
    </source>
</evidence>
<comment type="caution">
    <text evidence="2">The sequence shown here is derived from an EMBL/GenBank/DDBJ whole genome shotgun (WGS) entry which is preliminary data.</text>
</comment>
<proteinExistence type="predicted"/>
<dbReference type="Proteomes" id="UP000299102">
    <property type="component" value="Unassembled WGS sequence"/>
</dbReference>
<dbReference type="EMBL" id="BGZK01000901">
    <property type="protein sequence ID" value="GBP64569.1"/>
    <property type="molecule type" value="Genomic_DNA"/>
</dbReference>
<reference evidence="2 3" key="1">
    <citation type="journal article" date="2019" name="Commun. Biol.">
        <title>The bagworm genome reveals a unique fibroin gene that provides high tensile strength.</title>
        <authorList>
            <person name="Kono N."/>
            <person name="Nakamura H."/>
            <person name="Ohtoshi R."/>
            <person name="Tomita M."/>
            <person name="Numata K."/>
            <person name="Arakawa K."/>
        </authorList>
    </citation>
    <scope>NUCLEOTIDE SEQUENCE [LARGE SCALE GENOMIC DNA]</scope>
</reference>
<accession>A0A4C1XQX5</accession>
<sequence>MCESTSGVRSIEIPSILDARAAESTPNHDMHPNSRRAKETAREHLHLTGEENLSVNHLFGITPEAKRKKHDTPSGSLR</sequence>
<gene>
    <name evidence="2" type="ORF">EVAR_89615_1</name>
</gene>
<dbReference type="AlphaFoldDB" id="A0A4C1XQX5"/>
<evidence type="ECO:0000256" key="1">
    <source>
        <dbReference type="SAM" id="MobiDB-lite"/>
    </source>
</evidence>
<evidence type="ECO:0000313" key="3">
    <source>
        <dbReference type="Proteomes" id="UP000299102"/>
    </source>
</evidence>
<feature type="region of interest" description="Disordered" evidence="1">
    <location>
        <begin position="1"/>
        <end position="78"/>
    </location>
</feature>
<name>A0A4C1XQX5_EUMVA</name>
<organism evidence="2 3">
    <name type="scientific">Eumeta variegata</name>
    <name type="common">Bagworm moth</name>
    <name type="synonym">Eumeta japonica</name>
    <dbReference type="NCBI Taxonomy" id="151549"/>
    <lineage>
        <taxon>Eukaryota</taxon>
        <taxon>Metazoa</taxon>
        <taxon>Ecdysozoa</taxon>
        <taxon>Arthropoda</taxon>
        <taxon>Hexapoda</taxon>
        <taxon>Insecta</taxon>
        <taxon>Pterygota</taxon>
        <taxon>Neoptera</taxon>
        <taxon>Endopterygota</taxon>
        <taxon>Lepidoptera</taxon>
        <taxon>Glossata</taxon>
        <taxon>Ditrysia</taxon>
        <taxon>Tineoidea</taxon>
        <taxon>Psychidae</taxon>
        <taxon>Oiketicinae</taxon>
        <taxon>Eumeta</taxon>
    </lineage>
</organism>
<protein>
    <submittedName>
        <fullName evidence="2">Uncharacterized protein</fullName>
    </submittedName>
</protein>
<feature type="compositionally biased region" description="Basic and acidic residues" evidence="1">
    <location>
        <begin position="26"/>
        <end position="49"/>
    </location>
</feature>
<keyword evidence="3" id="KW-1185">Reference proteome</keyword>